<comment type="caution">
    <text evidence="6">The sequence shown here is derived from an EMBL/GenBank/DDBJ whole genome shotgun (WGS) entry which is preliminary data.</text>
</comment>
<comment type="subcellular location">
    <subcellularLocation>
        <location evidence="1">Secreted</location>
    </subcellularLocation>
</comment>
<feature type="chain" id="PRO_5021456625" description="MD-2-related lipid-recognition domain-containing protein" evidence="4">
    <location>
        <begin position="19"/>
        <end position="141"/>
    </location>
</feature>
<dbReference type="GO" id="GO:0015918">
    <property type="term" value="P:sterol transport"/>
    <property type="evidence" value="ECO:0007669"/>
    <property type="project" value="InterPro"/>
</dbReference>
<evidence type="ECO:0000259" key="5">
    <source>
        <dbReference type="SMART" id="SM00737"/>
    </source>
</evidence>
<name>A0A504Z159_FASGI</name>
<dbReference type="PANTHER" id="PTHR11306">
    <property type="entry name" value="NIEMANN PICK TYPE C2 PROTEIN NPC2-RELATED"/>
    <property type="match status" value="1"/>
</dbReference>
<evidence type="ECO:0000256" key="4">
    <source>
        <dbReference type="SAM" id="SignalP"/>
    </source>
</evidence>
<dbReference type="SMART" id="SM00737">
    <property type="entry name" value="ML"/>
    <property type="match status" value="1"/>
</dbReference>
<keyword evidence="7" id="KW-1185">Reference proteome</keyword>
<dbReference type="OrthoDB" id="6489092at2759"/>
<keyword evidence="3" id="KW-0964">Secreted</keyword>
<feature type="signal peptide" evidence="4">
    <location>
        <begin position="1"/>
        <end position="18"/>
    </location>
</feature>
<sequence length="141" mass="15816">MRIQSIVTLASLVCIVTSFGLEAVQFVDCGSKRGQLINVTVTPCDTTPCSLYHENVTTGRAYVHGIIAGIPIPFSLDDNDLCKFTKPPCEISAQAEAVYTYALPIKSYYPKWHIKVRWELKDANRRDIICALIRVKIADRR</sequence>
<dbReference type="SUPFAM" id="SSF81296">
    <property type="entry name" value="E set domains"/>
    <property type="match status" value="1"/>
</dbReference>
<dbReference type="EMBL" id="SUNJ01000730">
    <property type="protein sequence ID" value="TPP67404.1"/>
    <property type="molecule type" value="Genomic_DNA"/>
</dbReference>
<gene>
    <name evidence="6" type="ORF">FGIG_01931</name>
</gene>
<dbReference type="InterPro" id="IPR039670">
    <property type="entry name" value="NPC2-like"/>
</dbReference>
<evidence type="ECO:0000256" key="2">
    <source>
        <dbReference type="ARBA" id="ARBA00006370"/>
    </source>
</evidence>
<dbReference type="FunFam" id="2.60.40.770:FF:000001">
    <property type="entry name" value="NPC intracellular cholesterol transporter 2"/>
    <property type="match status" value="1"/>
</dbReference>
<dbReference type="Proteomes" id="UP000316759">
    <property type="component" value="Unassembled WGS sequence"/>
</dbReference>
<dbReference type="STRING" id="46835.A0A504Z159"/>
<feature type="domain" description="MD-2-related lipid-recognition" evidence="5">
    <location>
        <begin position="26"/>
        <end position="135"/>
    </location>
</feature>
<dbReference type="GO" id="GO:0032934">
    <property type="term" value="F:sterol binding"/>
    <property type="evidence" value="ECO:0007669"/>
    <property type="project" value="InterPro"/>
</dbReference>
<keyword evidence="4" id="KW-0732">Signal</keyword>
<dbReference type="Gene3D" id="2.60.40.770">
    <property type="match status" value="1"/>
</dbReference>
<evidence type="ECO:0000256" key="1">
    <source>
        <dbReference type="ARBA" id="ARBA00004613"/>
    </source>
</evidence>
<protein>
    <recommendedName>
        <fullName evidence="5">MD-2-related lipid-recognition domain-containing protein</fullName>
    </recommendedName>
</protein>
<dbReference type="PANTHER" id="PTHR11306:SF68">
    <property type="entry name" value="NPC INTRACELLULAR CHOLESTEROL TRANSPORTER 2"/>
    <property type="match status" value="1"/>
</dbReference>
<accession>A0A504Z159</accession>
<comment type="similarity">
    <text evidence="2">Belongs to the NPC2 family.</text>
</comment>
<dbReference type="Pfam" id="PF02221">
    <property type="entry name" value="E1_DerP2_DerF2"/>
    <property type="match status" value="1"/>
</dbReference>
<organism evidence="6 7">
    <name type="scientific">Fasciola gigantica</name>
    <name type="common">Giant liver fluke</name>
    <dbReference type="NCBI Taxonomy" id="46835"/>
    <lineage>
        <taxon>Eukaryota</taxon>
        <taxon>Metazoa</taxon>
        <taxon>Spiralia</taxon>
        <taxon>Lophotrochozoa</taxon>
        <taxon>Platyhelminthes</taxon>
        <taxon>Trematoda</taxon>
        <taxon>Digenea</taxon>
        <taxon>Plagiorchiida</taxon>
        <taxon>Echinostomata</taxon>
        <taxon>Echinostomatoidea</taxon>
        <taxon>Fasciolidae</taxon>
        <taxon>Fasciola</taxon>
    </lineage>
</organism>
<dbReference type="InterPro" id="IPR003172">
    <property type="entry name" value="ML_dom"/>
</dbReference>
<evidence type="ECO:0000256" key="3">
    <source>
        <dbReference type="ARBA" id="ARBA00022525"/>
    </source>
</evidence>
<evidence type="ECO:0000313" key="7">
    <source>
        <dbReference type="Proteomes" id="UP000316759"/>
    </source>
</evidence>
<evidence type="ECO:0000313" key="6">
    <source>
        <dbReference type="EMBL" id="TPP67404.1"/>
    </source>
</evidence>
<dbReference type="InterPro" id="IPR014756">
    <property type="entry name" value="Ig_E-set"/>
</dbReference>
<dbReference type="GO" id="GO:0005576">
    <property type="term" value="C:extracellular region"/>
    <property type="evidence" value="ECO:0007669"/>
    <property type="project" value="UniProtKB-SubCell"/>
</dbReference>
<reference evidence="6 7" key="1">
    <citation type="submission" date="2019-04" db="EMBL/GenBank/DDBJ databases">
        <title>Annotation for the trematode Fasciola gigantica.</title>
        <authorList>
            <person name="Choi Y.-J."/>
        </authorList>
    </citation>
    <scope>NUCLEOTIDE SEQUENCE [LARGE SCALE GENOMIC DNA]</scope>
    <source>
        <strain evidence="6">Uganda_cow_1</strain>
    </source>
</reference>
<dbReference type="AlphaFoldDB" id="A0A504Z159"/>
<proteinExistence type="inferred from homology"/>